<dbReference type="AlphaFoldDB" id="X1MIS9"/>
<feature type="non-terminal residue" evidence="1">
    <location>
        <position position="1"/>
    </location>
</feature>
<organism evidence="1">
    <name type="scientific">marine sediment metagenome</name>
    <dbReference type="NCBI Taxonomy" id="412755"/>
    <lineage>
        <taxon>unclassified sequences</taxon>
        <taxon>metagenomes</taxon>
        <taxon>ecological metagenomes</taxon>
    </lineage>
</organism>
<protein>
    <submittedName>
        <fullName evidence="1">Uncharacterized protein</fullName>
    </submittedName>
</protein>
<evidence type="ECO:0000313" key="1">
    <source>
        <dbReference type="EMBL" id="GAI31188.1"/>
    </source>
</evidence>
<feature type="non-terminal residue" evidence="1">
    <location>
        <position position="62"/>
    </location>
</feature>
<dbReference type="EMBL" id="BARV01014334">
    <property type="protein sequence ID" value="GAI31188.1"/>
    <property type="molecule type" value="Genomic_DNA"/>
</dbReference>
<name>X1MIS9_9ZZZZ</name>
<sequence>AETSSSNFLIWILVQQATLNSASHAESCYRAALIQPEVPMFYLPLPSDQADRLASEPNTDFF</sequence>
<accession>X1MIS9</accession>
<proteinExistence type="predicted"/>
<comment type="caution">
    <text evidence="1">The sequence shown here is derived from an EMBL/GenBank/DDBJ whole genome shotgun (WGS) entry which is preliminary data.</text>
</comment>
<gene>
    <name evidence="1" type="ORF">S06H3_25116</name>
</gene>
<reference evidence="1" key="1">
    <citation type="journal article" date="2014" name="Front. Microbiol.">
        <title>High frequency of phylogenetically diverse reductive dehalogenase-homologous genes in deep subseafloor sedimentary metagenomes.</title>
        <authorList>
            <person name="Kawai M."/>
            <person name="Futagami T."/>
            <person name="Toyoda A."/>
            <person name="Takaki Y."/>
            <person name="Nishi S."/>
            <person name="Hori S."/>
            <person name="Arai W."/>
            <person name="Tsubouchi T."/>
            <person name="Morono Y."/>
            <person name="Uchiyama I."/>
            <person name="Ito T."/>
            <person name="Fujiyama A."/>
            <person name="Inagaki F."/>
            <person name="Takami H."/>
        </authorList>
    </citation>
    <scope>NUCLEOTIDE SEQUENCE</scope>
    <source>
        <strain evidence="1">Expedition CK06-06</strain>
    </source>
</reference>